<accession>A0A0D1ZBQ7</accession>
<dbReference type="OrthoDB" id="4160889at2759"/>
<feature type="compositionally biased region" description="Low complexity" evidence="1">
    <location>
        <begin position="79"/>
        <end position="109"/>
    </location>
</feature>
<organism evidence="3 4">
    <name type="scientific">Exophiala sideris</name>
    <dbReference type="NCBI Taxonomy" id="1016849"/>
    <lineage>
        <taxon>Eukaryota</taxon>
        <taxon>Fungi</taxon>
        <taxon>Dikarya</taxon>
        <taxon>Ascomycota</taxon>
        <taxon>Pezizomycotina</taxon>
        <taxon>Eurotiomycetes</taxon>
        <taxon>Chaetothyriomycetidae</taxon>
        <taxon>Chaetothyriales</taxon>
        <taxon>Herpotrichiellaceae</taxon>
        <taxon>Exophiala</taxon>
    </lineage>
</organism>
<evidence type="ECO:0000313" key="3">
    <source>
        <dbReference type="EMBL" id="KIV84193.1"/>
    </source>
</evidence>
<feature type="region of interest" description="Disordered" evidence="1">
    <location>
        <begin position="60"/>
        <end position="151"/>
    </location>
</feature>
<feature type="domain" description="Myb-like DNA-binding" evidence="2">
    <location>
        <begin position="7"/>
        <end position="52"/>
    </location>
</feature>
<proteinExistence type="predicted"/>
<evidence type="ECO:0000259" key="2">
    <source>
        <dbReference type="Pfam" id="PF22980"/>
    </source>
</evidence>
<protein>
    <recommendedName>
        <fullName evidence="2">Myb-like DNA-binding domain-containing protein</fullName>
    </recommendedName>
</protein>
<dbReference type="Proteomes" id="UP000053599">
    <property type="component" value="Unassembled WGS sequence"/>
</dbReference>
<gene>
    <name evidence="3" type="ORF">PV11_06161</name>
</gene>
<name>A0A0D1ZBQ7_9EURO</name>
<dbReference type="HOGENOM" id="CLU_149456_0_0_1"/>
<feature type="compositionally biased region" description="Basic and acidic residues" evidence="1">
    <location>
        <begin position="130"/>
        <end position="140"/>
    </location>
</feature>
<reference evidence="3 4" key="1">
    <citation type="submission" date="2015-01" db="EMBL/GenBank/DDBJ databases">
        <title>The Genome Sequence of Exophiala sideris CBS121828.</title>
        <authorList>
            <consortium name="The Broad Institute Genomics Platform"/>
            <person name="Cuomo C."/>
            <person name="de Hoog S."/>
            <person name="Gorbushina A."/>
            <person name="Stielow B."/>
            <person name="Teixiera M."/>
            <person name="Abouelleil A."/>
            <person name="Chapman S.B."/>
            <person name="Priest M."/>
            <person name="Young S.K."/>
            <person name="Wortman J."/>
            <person name="Nusbaum C."/>
            <person name="Birren B."/>
        </authorList>
    </citation>
    <scope>NUCLEOTIDE SEQUENCE [LARGE SCALE GENOMIC DNA]</scope>
    <source>
        <strain evidence="3 4">CBS 121828</strain>
    </source>
</reference>
<dbReference type="InterPro" id="IPR054505">
    <property type="entry name" value="Myb_DNA-bind_8"/>
</dbReference>
<evidence type="ECO:0000256" key="1">
    <source>
        <dbReference type="SAM" id="MobiDB-lite"/>
    </source>
</evidence>
<dbReference type="AlphaFoldDB" id="A0A0D1ZBQ7"/>
<feature type="compositionally biased region" description="Polar residues" evidence="1">
    <location>
        <begin position="65"/>
        <end position="78"/>
    </location>
</feature>
<dbReference type="EMBL" id="KN846952">
    <property type="protein sequence ID" value="KIV84193.1"/>
    <property type="molecule type" value="Genomic_DNA"/>
</dbReference>
<evidence type="ECO:0000313" key="4">
    <source>
        <dbReference type="Proteomes" id="UP000053599"/>
    </source>
</evidence>
<sequence length="151" mass="15703">MANATAEEKLTYVLNVLMHTEMPKPDYHAVAQDNGITSANNAQKRFRAIVKSGGYDLVDGRVVGDSSNGSAGTTSTILSTPAKKSGGKASAGAGAKKTPAKKATAGPATSKKRKIEESAGDSGIDEEHDMTEKVKKEHETSLAPADDSLDD</sequence>
<dbReference type="Pfam" id="PF22980">
    <property type="entry name" value="Myb_DNA-bind_8"/>
    <property type="match status" value="1"/>
</dbReference>